<dbReference type="EMBL" id="JAZBJZ010000005">
    <property type="protein sequence ID" value="MEE3715552.1"/>
    <property type="molecule type" value="Genomic_DNA"/>
</dbReference>
<proteinExistence type="predicted"/>
<accession>A0AAW9PQ18</accession>
<evidence type="ECO:0000313" key="2">
    <source>
        <dbReference type="Proteomes" id="UP001333818"/>
    </source>
</evidence>
<dbReference type="AlphaFoldDB" id="A0AAW9PQ18"/>
<gene>
    <name evidence="1" type="ORF">V2H45_02200</name>
</gene>
<dbReference type="Proteomes" id="UP001333818">
    <property type="component" value="Unassembled WGS sequence"/>
</dbReference>
<comment type="caution">
    <text evidence="1">The sequence shown here is derived from an EMBL/GenBank/DDBJ whole genome shotgun (WGS) entry which is preliminary data.</text>
</comment>
<keyword evidence="2" id="KW-1185">Reference proteome</keyword>
<evidence type="ECO:0008006" key="3">
    <source>
        <dbReference type="Google" id="ProtNLM"/>
    </source>
</evidence>
<name>A0AAW9PQ18_9CYAN</name>
<dbReference type="RefSeq" id="WP_330481976.1">
    <property type="nucleotide sequence ID" value="NZ_JAZBJZ010000005.1"/>
</dbReference>
<organism evidence="1 2">
    <name type="scientific">Tumidithrix elongata BACA0141</name>
    <dbReference type="NCBI Taxonomy" id="2716417"/>
    <lineage>
        <taxon>Bacteria</taxon>
        <taxon>Bacillati</taxon>
        <taxon>Cyanobacteriota</taxon>
        <taxon>Cyanophyceae</taxon>
        <taxon>Pseudanabaenales</taxon>
        <taxon>Pseudanabaenaceae</taxon>
        <taxon>Tumidithrix</taxon>
        <taxon>Tumidithrix elongata</taxon>
    </lineage>
</organism>
<sequence>MLIRISQSLKGFIRWKRLPLFVLGICFVLLCNVYRFPATAQSTDLDVTEATVSEIAQGNQVFIQNRQANLGEIAKTSQQVRTGESIAQLRFNNWAIARLGKNTALTIGQCGAYVQQGDVLLNGPVSACTAHVTAAVSGTTYIMEVDSKGGENVEVLEGEVEVTSNWNGQTNKVIVKSGEGFESSASNPLGTVQPFNRQEFDEFLTGDLLNNYRSSLPSSSVDRIETTYKRRFPNTKFPLKRTDLKPHRGHFSLAILQNQPTLSQAIARVSLLAKRSNGFLPEHFVGDFLYPINGSAQFIRGLNPSDRVVVRLFDPKTSQFIGYSEFELLDDNAAVNLVLPNRAQDFGTVRTVMGIDADRNGAIDTFEPVFDYFTRVNYPDSNDFSKAEVYFLDNPDNIDFRSYNPKGLPYPVRKPAYTRSFVAGDYKRLNRSWSVFPNDLEELLLANPYQKVQPVAINLDGSSFYDVPVEILKYRRRS</sequence>
<evidence type="ECO:0000313" key="1">
    <source>
        <dbReference type="EMBL" id="MEE3715552.1"/>
    </source>
</evidence>
<protein>
    <recommendedName>
        <fullName evidence="3">FecR protein domain-containing protein</fullName>
    </recommendedName>
</protein>
<reference evidence="1" key="1">
    <citation type="submission" date="2024-01" db="EMBL/GenBank/DDBJ databases">
        <title>Bank of Algae and Cyanobacteria of the Azores (BACA) strain genomes.</title>
        <authorList>
            <person name="Luz R."/>
            <person name="Cordeiro R."/>
            <person name="Fonseca A."/>
            <person name="Goncalves V."/>
        </authorList>
    </citation>
    <scope>NUCLEOTIDE SEQUENCE</scope>
    <source>
        <strain evidence="1">BACA0141</strain>
    </source>
</reference>